<evidence type="ECO:0000256" key="4">
    <source>
        <dbReference type="ARBA" id="ARBA00022842"/>
    </source>
</evidence>
<name>A0ABQ0GZL7_9HYPH</name>
<organism evidence="6 7">
    <name type="scientific">Phyllobacterium phragmitis</name>
    <dbReference type="NCBI Taxonomy" id="2670329"/>
    <lineage>
        <taxon>Bacteria</taxon>
        <taxon>Pseudomonadati</taxon>
        <taxon>Pseudomonadota</taxon>
        <taxon>Alphaproteobacteria</taxon>
        <taxon>Hyphomicrobiales</taxon>
        <taxon>Phyllobacteriaceae</taxon>
        <taxon>Phyllobacterium</taxon>
    </lineage>
</organism>
<dbReference type="InterPro" id="IPR040442">
    <property type="entry name" value="Pyrv_kinase-like_dom_sf"/>
</dbReference>
<feature type="domain" description="HpcH/HpaI aldolase/citrate lyase" evidence="5">
    <location>
        <begin position="2"/>
        <end position="227"/>
    </location>
</feature>
<dbReference type="RefSeq" id="WP_407864814.1">
    <property type="nucleotide sequence ID" value="NZ_BAAFZP010000001.1"/>
</dbReference>
<evidence type="ECO:0000313" key="7">
    <source>
        <dbReference type="Proteomes" id="UP001628091"/>
    </source>
</evidence>
<dbReference type="PANTHER" id="PTHR32308">
    <property type="entry name" value="LYASE BETA SUBUNIT, PUTATIVE (AFU_ORTHOLOGUE AFUA_4G13030)-RELATED"/>
    <property type="match status" value="1"/>
</dbReference>
<comment type="similarity">
    <text evidence="2">Belongs to the HpcH/HpaI aldolase family.</text>
</comment>
<dbReference type="Gene3D" id="3.20.20.60">
    <property type="entry name" value="Phosphoenolpyruvate-binding domains"/>
    <property type="match status" value="1"/>
</dbReference>
<dbReference type="Pfam" id="PF03328">
    <property type="entry name" value="HpcH_HpaI"/>
    <property type="match status" value="1"/>
</dbReference>
<evidence type="ECO:0000256" key="1">
    <source>
        <dbReference type="ARBA" id="ARBA00001946"/>
    </source>
</evidence>
<dbReference type="GO" id="GO:0016829">
    <property type="term" value="F:lyase activity"/>
    <property type="evidence" value="ECO:0007669"/>
    <property type="project" value="UniProtKB-KW"/>
</dbReference>
<dbReference type="EMBL" id="BAAFZP010000001">
    <property type="protein sequence ID" value="GAB1582106.1"/>
    <property type="molecule type" value="Genomic_DNA"/>
</dbReference>
<reference evidence="6 7" key="1">
    <citation type="submission" date="2024-10" db="EMBL/GenBank/DDBJ databases">
        <title>Isolation, draft genome sequencing and identification of Phyllobacterium sp. NSA23, isolated from leaf soil.</title>
        <authorList>
            <person name="Akita H."/>
        </authorList>
    </citation>
    <scope>NUCLEOTIDE SEQUENCE [LARGE SCALE GENOMIC DNA]</scope>
    <source>
        <strain evidence="6 7">NSA23</strain>
    </source>
</reference>
<protein>
    <submittedName>
        <fullName evidence="6">CoA ester lyase</fullName>
    </submittedName>
</protein>
<proteinExistence type="inferred from homology"/>
<dbReference type="SUPFAM" id="SSF51621">
    <property type="entry name" value="Phosphoenolpyruvate/pyruvate domain"/>
    <property type="match status" value="1"/>
</dbReference>
<dbReference type="PANTHER" id="PTHR32308:SF0">
    <property type="entry name" value="HPCH_HPAI ALDOLASE_CITRATE LYASE DOMAIN-CONTAINING PROTEIN"/>
    <property type="match status" value="1"/>
</dbReference>
<keyword evidence="3" id="KW-0479">Metal-binding</keyword>
<gene>
    <name evidence="6" type="ORF">PPNSA23_20490</name>
</gene>
<dbReference type="InterPro" id="IPR011206">
    <property type="entry name" value="Citrate_lyase_beta/mcl1/mcl2"/>
</dbReference>
<keyword evidence="4" id="KW-0460">Magnesium</keyword>
<evidence type="ECO:0000256" key="3">
    <source>
        <dbReference type="ARBA" id="ARBA00022723"/>
    </source>
</evidence>
<keyword evidence="6" id="KW-0456">Lyase</keyword>
<dbReference type="Proteomes" id="UP001628091">
    <property type="component" value="Unassembled WGS sequence"/>
</dbReference>
<keyword evidence="7" id="KW-1185">Reference proteome</keyword>
<comment type="caution">
    <text evidence="6">The sequence shown here is derived from an EMBL/GenBank/DDBJ whole genome shotgun (WGS) entry which is preliminary data.</text>
</comment>
<accession>A0ABQ0GZL7</accession>
<evidence type="ECO:0000259" key="5">
    <source>
        <dbReference type="Pfam" id="PF03328"/>
    </source>
</evidence>
<evidence type="ECO:0000313" key="6">
    <source>
        <dbReference type="EMBL" id="GAB1582106.1"/>
    </source>
</evidence>
<dbReference type="PIRSF" id="PIRSF015582">
    <property type="entry name" value="Cit_lyase_B"/>
    <property type="match status" value="1"/>
</dbReference>
<dbReference type="InterPro" id="IPR015813">
    <property type="entry name" value="Pyrv/PenolPyrv_kinase-like_dom"/>
</dbReference>
<comment type="cofactor">
    <cofactor evidence="1">
        <name>Mg(2+)</name>
        <dbReference type="ChEBI" id="CHEBI:18420"/>
    </cofactor>
</comment>
<sequence>MRSLLFVPGDSERKLERSLSSGADALILDLEDSVSLSRKQAARELTTAFLKTAPKDGPRRYVRINDLGSAFVDDDLAAIVGAGPCGIVLPKSDGGPDVVQLSARLNVHEAEAGLVEGSTEIIAIATETAIGTLSTASYRNATPRLIGLSWGAEDLSAAIGARTARDEDGNYTDPFRLARALTLLGAAAANVTAIDTVYVNLKDEAGLKRECTAAERDGFTAKLAIHPAQIPVINAAFTPSPEALEKARRIVAAFAEAPEAGVVALDGEMVDRPHLKRAERLLARHCQSVLCASK</sequence>
<evidence type="ECO:0000256" key="2">
    <source>
        <dbReference type="ARBA" id="ARBA00005568"/>
    </source>
</evidence>
<dbReference type="InterPro" id="IPR005000">
    <property type="entry name" value="Aldolase/citrate-lyase_domain"/>
</dbReference>